<dbReference type="AlphaFoldDB" id="A0A1Q2M2S3"/>
<keyword evidence="5" id="KW-0520">NAD</keyword>
<evidence type="ECO:0000313" key="9">
    <source>
        <dbReference type="EMBL" id="AQQ66939.1"/>
    </source>
</evidence>
<evidence type="ECO:0000256" key="5">
    <source>
        <dbReference type="ARBA" id="ARBA00023027"/>
    </source>
</evidence>
<protein>
    <recommendedName>
        <fullName evidence="4 7">dTDP-glucose 4,6-dehydratase</fullName>
        <ecNumber evidence="4 7">4.2.1.46</ecNumber>
    </recommendedName>
</protein>
<dbReference type="SUPFAM" id="SSF51735">
    <property type="entry name" value="NAD(P)-binding Rossmann-fold domains"/>
    <property type="match status" value="1"/>
</dbReference>
<dbReference type="InterPro" id="IPR005888">
    <property type="entry name" value="dTDP_Gluc_deHydtase"/>
</dbReference>
<feature type="domain" description="NAD(P)-binding" evidence="8">
    <location>
        <begin position="5"/>
        <end position="338"/>
    </location>
</feature>
<organism evidence="9 10">
    <name type="scientific">Microbulbifer agarilyticus</name>
    <dbReference type="NCBI Taxonomy" id="260552"/>
    <lineage>
        <taxon>Bacteria</taxon>
        <taxon>Pseudomonadati</taxon>
        <taxon>Pseudomonadota</taxon>
        <taxon>Gammaproteobacteria</taxon>
        <taxon>Cellvibrionales</taxon>
        <taxon>Microbulbiferaceae</taxon>
        <taxon>Microbulbifer</taxon>
    </lineage>
</organism>
<dbReference type="CDD" id="cd05246">
    <property type="entry name" value="dTDP_GD_SDR_e"/>
    <property type="match status" value="1"/>
</dbReference>
<dbReference type="InterPro" id="IPR036291">
    <property type="entry name" value="NAD(P)-bd_dom_sf"/>
</dbReference>
<proteinExistence type="inferred from homology"/>
<dbReference type="GO" id="GO:0009225">
    <property type="term" value="P:nucleotide-sugar metabolic process"/>
    <property type="evidence" value="ECO:0007669"/>
    <property type="project" value="InterPro"/>
</dbReference>
<comment type="catalytic activity">
    <reaction evidence="1 7">
        <text>dTDP-alpha-D-glucose = dTDP-4-dehydro-6-deoxy-alpha-D-glucose + H2O</text>
        <dbReference type="Rhea" id="RHEA:17221"/>
        <dbReference type="ChEBI" id="CHEBI:15377"/>
        <dbReference type="ChEBI" id="CHEBI:57477"/>
        <dbReference type="ChEBI" id="CHEBI:57649"/>
        <dbReference type="EC" id="4.2.1.46"/>
    </reaction>
</comment>
<dbReference type="RefSeq" id="WP_077401257.1">
    <property type="nucleotide sequence ID" value="NZ_CP019650.1"/>
</dbReference>
<comment type="similarity">
    <text evidence="3 7">Belongs to the NAD(P)-dependent epimerase/dehydratase family. dTDP-glucose dehydratase subfamily.</text>
</comment>
<dbReference type="OrthoDB" id="9803010at2"/>
<evidence type="ECO:0000259" key="8">
    <source>
        <dbReference type="Pfam" id="PF16363"/>
    </source>
</evidence>
<comment type="cofactor">
    <cofactor evidence="2 7">
        <name>NAD(+)</name>
        <dbReference type="ChEBI" id="CHEBI:57540"/>
    </cofactor>
</comment>
<dbReference type="EC" id="4.2.1.46" evidence="4 7"/>
<evidence type="ECO:0000256" key="1">
    <source>
        <dbReference type="ARBA" id="ARBA00001539"/>
    </source>
</evidence>
<gene>
    <name evidence="9" type="ORF">Mag101_04275</name>
</gene>
<evidence type="ECO:0000256" key="4">
    <source>
        <dbReference type="ARBA" id="ARBA00011990"/>
    </source>
</evidence>
<dbReference type="Proteomes" id="UP000188219">
    <property type="component" value="Chromosome"/>
</dbReference>
<dbReference type="InterPro" id="IPR016040">
    <property type="entry name" value="NAD(P)-bd_dom"/>
</dbReference>
<keyword evidence="10" id="KW-1185">Reference proteome</keyword>
<evidence type="ECO:0000256" key="3">
    <source>
        <dbReference type="ARBA" id="ARBA00008178"/>
    </source>
</evidence>
<reference evidence="9" key="1">
    <citation type="submission" date="2017-02" db="EMBL/GenBank/DDBJ databases">
        <title>Genome of Microbulbifer agarilyticus GP101.</title>
        <authorList>
            <person name="Jung J."/>
            <person name="Bae S.S."/>
            <person name="Baek K."/>
        </authorList>
    </citation>
    <scope>NUCLEOTIDE SEQUENCE [LARGE SCALE GENOMIC DNA]</scope>
    <source>
        <strain evidence="9">GP101</strain>
    </source>
</reference>
<name>A0A1Q2M2S3_9GAMM</name>
<evidence type="ECO:0000313" key="10">
    <source>
        <dbReference type="Proteomes" id="UP000188219"/>
    </source>
</evidence>
<keyword evidence="6 7" id="KW-0456">Lyase</keyword>
<accession>A0A1Q2M2S3</accession>
<dbReference type="PANTHER" id="PTHR43000">
    <property type="entry name" value="DTDP-D-GLUCOSE 4,6-DEHYDRATASE-RELATED"/>
    <property type="match status" value="1"/>
</dbReference>
<dbReference type="Pfam" id="PF16363">
    <property type="entry name" value="GDP_Man_Dehyd"/>
    <property type="match status" value="1"/>
</dbReference>
<evidence type="ECO:0000256" key="6">
    <source>
        <dbReference type="ARBA" id="ARBA00023239"/>
    </source>
</evidence>
<evidence type="ECO:0000256" key="2">
    <source>
        <dbReference type="ARBA" id="ARBA00001911"/>
    </source>
</evidence>
<dbReference type="Gene3D" id="3.90.25.10">
    <property type="entry name" value="UDP-galactose 4-epimerase, domain 1"/>
    <property type="match status" value="1"/>
</dbReference>
<dbReference type="Gene3D" id="3.40.50.720">
    <property type="entry name" value="NAD(P)-binding Rossmann-like Domain"/>
    <property type="match status" value="1"/>
</dbReference>
<dbReference type="NCBIfam" id="TIGR01181">
    <property type="entry name" value="dTDP_gluc_dehyt"/>
    <property type="match status" value="1"/>
</dbReference>
<dbReference type="KEGG" id="maga:Mag101_04275"/>
<dbReference type="EMBL" id="CP019650">
    <property type="protein sequence ID" value="AQQ66939.1"/>
    <property type="molecule type" value="Genomic_DNA"/>
</dbReference>
<dbReference type="STRING" id="260552.Mag101_04275"/>
<dbReference type="GO" id="GO:0008460">
    <property type="term" value="F:dTDP-glucose 4,6-dehydratase activity"/>
    <property type="evidence" value="ECO:0007669"/>
    <property type="project" value="UniProtKB-EC"/>
</dbReference>
<sequence>MSNLLVTGGAGFIGANFVHYWMKTYPQDNVVVLDALTYAGNKANLDPVAANSNFVFNHGNICDTALVETLLKEHGIDTLVHFAAESHVDRSITGPDAFIETNIIGTHSLLKAAKKVWLDEGLNKKKHRFHHVSTDEVYGTLGPNDPAFSETTPYAPNSPYSASKAASDHLVRAYHHTYGLNVTTSNCSNNYGPYHFPEKLIPLVITNILHDKPLPIYGDGQQIRDWLYVEDHARGIDLVIKTGRLGECYNIGGINEWANIDIVKLICGLMDKAFAENLELAGRFPQAGKVRQGKSSELITYVTDRAGHDRRYAIDPSKSNEELGYQPQETFDSGIAKTVKWFLNNENWWAAVMDGSYQDWVKEQYETEV</sequence>
<evidence type="ECO:0000256" key="7">
    <source>
        <dbReference type="RuleBase" id="RU004473"/>
    </source>
</evidence>